<dbReference type="GO" id="GO:0031012">
    <property type="term" value="C:extracellular matrix"/>
    <property type="evidence" value="ECO:0007669"/>
    <property type="project" value="TreeGrafter"/>
</dbReference>
<evidence type="ECO:0008006" key="4">
    <source>
        <dbReference type="Google" id="ProtNLM"/>
    </source>
</evidence>
<sequence length="134" mass="14851">TLNILKRNKVTTASGLLPVRSLDKLYNFAECAGLHLVLGLNALHRNPDSSWNSSSALSLLKYSAGKKYNISWELGNEPNGYRSMVGQTVNSTQLGKDYTLLRTLLQSVRYYSRAHLYGPNAGRPRKNAILLLDG</sequence>
<keyword evidence="3" id="KW-1185">Reference proteome</keyword>
<dbReference type="Ensembl" id="ENSHHUT00000005126.1">
    <property type="protein sequence ID" value="ENSHHUP00000004962.1"/>
    <property type="gene ID" value="ENSHHUG00000003085.1"/>
</dbReference>
<dbReference type="GeneTree" id="ENSGT00390000004874"/>
<reference evidence="3" key="1">
    <citation type="submission" date="2018-06" db="EMBL/GenBank/DDBJ databases">
        <title>Genome assembly of Danube salmon.</title>
        <authorList>
            <person name="Macqueen D.J."/>
            <person name="Gundappa M.K."/>
        </authorList>
    </citation>
    <scope>NUCLEOTIDE SEQUENCE [LARGE SCALE GENOMIC DNA]</scope>
</reference>
<comment type="similarity">
    <text evidence="1">Belongs to the glycosyl hydrolase 79 family.</text>
</comment>
<evidence type="ECO:0000313" key="3">
    <source>
        <dbReference type="Proteomes" id="UP000314982"/>
    </source>
</evidence>
<organism evidence="2 3">
    <name type="scientific">Hucho hucho</name>
    <name type="common">huchen</name>
    <dbReference type="NCBI Taxonomy" id="62062"/>
    <lineage>
        <taxon>Eukaryota</taxon>
        <taxon>Metazoa</taxon>
        <taxon>Chordata</taxon>
        <taxon>Craniata</taxon>
        <taxon>Vertebrata</taxon>
        <taxon>Euteleostomi</taxon>
        <taxon>Actinopterygii</taxon>
        <taxon>Neopterygii</taxon>
        <taxon>Teleostei</taxon>
        <taxon>Protacanthopterygii</taxon>
        <taxon>Salmoniformes</taxon>
        <taxon>Salmonidae</taxon>
        <taxon>Salmoninae</taxon>
        <taxon>Hucho</taxon>
    </lineage>
</organism>
<dbReference type="Gene3D" id="3.20.20.80">
    <property type="entry name" value="Glycosidases"/>
    <property type="match status" value="1"/>
</dbReference>
<dbReference type="InterPro" id="IPR017853">
    <property type="entry name" value="GH"/>
</dbReference>
<dbReference type="Pfam" id="PF03662">
    <property type="entry name" value="Glyco_hydro_79n"/>
    <property type="match status" value="1"/>
</dbReference>
<name>A0A4W5JML8_9TELE</name>
<dbReference type="SUPFAM" id="SSF51445">
    <property type="entry name" value="(Trans)glycosidases"/>
    <property type="match status" value="1"/>
</dbReference>
<reference evidence="2" key="3">
    <citation type="submission" date="2025-09" db="UniProtKB">
        <authorList>
            <consortium name="Ensembl"/>
        </authorList>
    </citation>
    <scope>IDENTIFICATION</scope>
</reference>
<dbReference type="GO" id="GO:0030198">
    <property type="term" value="P:extracellular matrix organization"/>
    <property type="evidence" value="ECO:0007669"/>
    <property type="project" value="TreeGrafter"/>
</dbReference>
<evidence type="ECO:0000256" key="1">
    <source>
        <dbReference type="ARBA" id="ARBA00009800"/>
    </source>
</evidence>
<reference evidence="2" key="2">
    <citation type="submission" date="2025-08" db="UniProtKB">
        <authorList>
            <consortium name="Ensembl"/>
        </authorList>
    </citation>
    <scope>IDENTIFICATION</scope>
</reference>
<dbReference type="STRING" id="62062.ENSHHUP00000004962"/>
<dbReference type="PANTHER" id="PTHR46145:SF1">
    <property type="entry name" value="INACTIVE HEPARANASE-2"/>
    <property type="match status" value="1"/>
</dbReference>
<proteinExistence type="inferred from homology"/>
<dbReference type="AlphaFoldDB" id="A0A4W5JML8"/>
<dbReference type="GO" id="GO:0005615">
    <property type="term" value="C:extracellular space"/>
    <property type="evidence" value="ECO:0007669"/>
    <property type="project" value="TreeGrafter"/>
</dbReference>
<evidence type="ECO:0000313" key="2">
    <source>
        <dbReference type="Ensembl" id="ENSHHUP00000004962.1"/>
    </source>
</evidence>
<dbReference type="PANTHER" id="PTHR46145">
    <property type="entry name" value="HEPARANASE"/>
    <property type="match status" value="1"/>
</dbReference>
<accession>A0A4W5JML8</accession>
<dbReference type="Proteomes" id="UP000314982">
    <property type="component" value="Unassembled WGS sequence"/>
</dbReference>
<dbReference type="GO" id="GO:0016020">
    <property type="term" value="C:membrane"/>
    <property type="evidence" value="ECO:0007669"/>
    <property type="project" value="InterPro"/>
</dbReference>
<protein>
    <recommendedName>
        <fullName evidence="4">Heparanase 2</fullName>
    </recommendedName>
</protein>
<dbReference type="GO" id="GO:0016798">
    <property type="term" value="F:hydrolase activity, acting on glycosyl bonds"/>
    <property type="evidence" value="ECO:0007669"/>
    <property type="project" value="InterPro"/>
</dbReference>
<dbReference type="InterPro" id="IPR005199">
    <property type="entry name" value="Glyco_hydro_79"/>
</dbReference>